<dbReference type="Pfam" id="PF00085">
    <property type="entry name" value="Thioredoxin"/>
    <property type="match status" value="1"/>
</dbReference>
<dbReference type="Pfam" id="PF14561">
    <property type="entry name" value="TPR_20"/>
    <property type="match status" value="1"/>
</dbReference>
<reference evidence="4 5" key="1">
    <citation type="submission" date="2019-08" db="EMBL/GenBank/DDBJ databases">
        <authorList>
            <person name="Dong K."/>
        </authorList>
    </citation>
    <scope>NUCLEOTIDE SEQUENCE [LARGE SCALE GENOMIC DNA]</scope>
    <source>
        <strain evidence="4 5">M4-8</strain>
    </source>
</reference>
<proteinExistence type="inferred from homology"/>
<dbReference type="GO" id="GO:0015035">
    <property type="term" value="F:protein-disulfide reductase activity"/>
    <property type="evidence" value="ECO:0007669"/>
    <property type="project" value="TreeGrafter"/>
</dbReference>
<dbReference type="GO" id="GO:0005737">
    <property type="term" value="C:cytoplasm"/>
    <property type="evidence" value="ECO:0007669"/>
    <property type="project" value="TreeGrafter"/>
</dbReference>
<dbReference type="GO" id="GO:0006950">
    <property type="term" value="P:response to stress"/>
    <property type="evidence" value="ECO:0007669"/>
    <property type="project" value="UniProtKB-ARBA"/>
</dbReference>
<keyword evidence="2" id="KW-0676">Redox-active center</keyword>
<dbReference type="PANTHER" id="PTHR45663:SF11">
    <property type="entry name" value="GEO12009P1"/>
    <property type="match status" value="1"/>
</dbReference>
<dbReference type="OrthoDB" id="5181746at2"/>
<name>A0A5C8HRH1_9MICO</name>
<dbReference type="InterPro" id="IPR013766">
    <property type="entry name" value="Thioredoxin_domain"/>
</dbReference>
<dbReference type="AlphaFoldDB" id="A0A5C8HRH1"/>
<feature type="domain" description="Thioredoxin" evidence="3">
    <location>
        <begin position="41"/>
        <end position="139"/>
    </location>
</feature>
<dbReference type="SUPFAM" id="SSF52833">
    <property type="entry name" value="Thioredoxin-like"/>
    <property type="match status" value="1"/>
</dbReference>
<dbReference type="InterPro" id="IPR036249">
    <property type="entry name" value="Thioredoxin-like_sf"/>
</dbReference>
<accession>A0A5C8HRH1</accession>
<evidence type="ECO:0000256" key="1">
    <source>
        <dbReference type="ARBA" id="ARBA00008987"/>
    </source>
</evidence>
<dbReference type="RefSeq" id="WP_147824559.1">
    <property type="nucleotide sequence ID" value="NZ_BAAARG010000001.1"/>
</dbReference>
<comment type="caution">
    <text evidence="4">The sequence shown here is derived from an EMBL/GenBank/DDBJ whole genome shotgun (WGS) entry which is preliminary data.</text>
</comment>
<comment type="similarity">
    <text evidence="1">Belongs to the thioredoxin family.</text>
</comment>
<dbReference type="PANTHER" id="PTHR45663">
    <property type="entry name" value="GEO12009P1"/>
    <property type="match status" value="1"/>
</dbReference>
<dbReference type="Gene3D" id="1.25.40.10">
    <property type="entry name" value="Tetratricopeptide repeat domain"/>
    <property type="match status" value="1"/>
</dbReference>
<dbReference type="InterPro" id="IPR011990">
    <property type="entry name" value="TPR-like_helical_dom_sf"/>
</dbReference>
<dbReference type="EMBL" id="VRSW01000001">
    <property type="protein sequence ID" value="TXK05748.1"/>
    <property type="molecule type" value="Genomic_DNA"/>
</dbReference>
<gene>
    <name evidence="4" type="ORF">FVP60_01805</name>
</gene>
<evidence type="ECO:0000256" key="2">
    <source>
        <dbReference type="ARBA" id="ARBA00023284"/>
    </source>
</evidence>
<sequence length="307" mass="32747">MSDQAPGAVLRGAVDLSSLRNRANQSAAPASAPSGATSYIVDITDATFQQVLDISRGVPVVVDMWAGWSEASTQLSATLETVVTELAGRLLLAKVEIEKNPQIAQAFRAQAVPLVVALINGQPVPLFSSAVTEEQVRATFEQLFELATQQGVTQTLGGESAEGEEKAEPELAPLHQEAFVAIEAGDYATAIAAYEKALVQNPRDDEARAGLGQVKLLHRTQSLDLQEARAAAAANPLDVQAQFDIADLDLAGGHVDDAFARLLDLFAELDGDERTPVRERLLELFGLVGDADPRVIRARGRLTSLLF</sequence>
<protein>
    <submittedName>
        <fullName evidence="4">Tetratricopeptide repeat protein</fullName>
    </submittedName>
</protein>
<organism evidence="4 5">
    <name type="scientific">Microbacterium mitrae</name>
    <dbReference type="NCBI Taxonomy" id="664640"/>
    <lineage>
        <taxon>Bacteria</taxon>
        <taxon>Bacillati</taxon>
        <taxon>Actinomycetota</taxon>
        <taxon>Actinomycetes</taxon>
        <taxon>Micrococcales</taxon>
        <taxon>Microbacteriaceae</taxon>
        <taxon>Microbacterium</taxon>
    </lineage>
</organism>
<keyword evidence="5" id="KW-1185">Reference proteome</keyword>
<dbReference type="CDD" id="cd02956">
    <property type="entry name" value="ybbN"/>
    <property type="match status" value="1"/>
</dbReference>
<evidence type="ECO:0000259" key="3">
    <source>
        <dbReference type="Pfam" id="PF00085"/>
    </source>
</evidence>
<dbReference type="Gene3D" id="3.40.30.10">
    <property type="entry name" value="Glutaredoxin"/>
    <property type="match status" value="1"/>
</dbReference>
<dbReference type="Proteomes" id="UP000321196">
    <property type="component" value="Unassembled WGS sequence"/>
</dbReference>
<evidence type="ECO:0000313" key="4">
    <source>
        <dbReference type="EMBL" id="TXK05748.1"/>
    </source>
</evidence>
<evidence type="ECO:0000313" key="5">
    <source>
        <dbReference type="Proteomes" id="UP000321196"/>
    </source>
</evidence>
<dbReference type="SUPFAM" id="SSF48452">
    <property type="entry name" value="TPR-like"/>
    <property type="match status" value="1"/>
</dbReference>